<keyword evidence="4" id="KW-1185">Reference proteome</keyword>
<accession>A0AAP2Z0X1</accession>
<dbReference type="Proteomes" id="UP001320972">
    <property type="component" value="Unassembled WGS sequence"/>
</dbReference>
<protein>
    <submittedName>
        <fullName evidence="2">MarR family transcriptional regulator</fullName>
    </submittedName>
</protein>
<evidence type="ECO:0000313" key="4">
    <source>
        <dbReference type="Proteomes" id="UP001320972"/>
    </source>
</evidence>
<evidence type="ECO:0000313" key="3">
    <source>
        <dbReference type="EMBL" id="MCU4971183.1"/>
    </source>
</evidence>
<reference evidence="2 4" key="1">
    <citation type="submission" date="2022-09" db="EMBL/GenBank/DDBJ databases">
        <title>Enrichment on poylsaccharides allowed isolation of novel metabolic and taxonomic groups of Haloarchaea.</title>
        <authorList>
            <person name="Sorokin D.Y."/>
            <person name="Elcheninov A.G."/>
            <person name="Khizhniak T.V."/>
            <person name="Kolganova T.V."/>
            <person name="Kublanov I.V."/>
        </authorList>
    </citation>
    <scope>NUCLEOTIDE SEQUENCE</scope>
    <source>
        <strain evidence="3 4">AArc-m2/3/4</strain>
        <strain evidence="2">AArc-xg1-1</strain>
    </source>
</reference>
<dbReference type="AlphaFoldDB" id="A0AAP2Z0X1"/>
<name>A0AAP2Z0X1_9EURY</name>
<evidence type="ECO:0000256" key="1">
    <source>
        <dbReference type="SAM" id="MobiDB-lite"/>
    </source>
</evidence>
<dbReference type="EMBL" id="JAOPKA010000006">
    <property type="protein sequence ID" value="MCU4742049.1"/>
    <property type="molecule type" value="Genomic_DNA"/>
</dbReference>
<dbReference type="InterPro" id="IPR036390">
    <property type="entry name" value="WH_DNA-bd_sf"/>
</dbReference>
<dbReference type="RefSeq" id="WP_338003884.1">
    <property type="nucleotide sequence ID" value="NZ_JAOPKA010000006.1"/>
</dbReference>
<dbReference type="InterPro" id="IPR036388">
    <property type="entry name" value="WH-like_DNA-bd_sf"/>
</dbReference>
<feature type="region of interest" description="Disordered" evidence="1">
    <location>
        <begin position="1"/>
        <end position="23"/>
    </location>
</feature>
<feature type="compositionally biased region" description="Basic and acidic residues" evidence="1">
    <location>
        <begin position="1"/>
        <end position="10"/>
    </location>
</feature>
<sequence length="119" mass="13438">MPISADRFENIDDSEDPKPGTNADRILSFLERNADKAFTQGEIATATDVTRGSVGPTLVRLREDGRVDHRGTYWRVSDYLESLDDATAHASAVADSHEAEPFEYDEWMEHAVDPREERE</sequence>
<organism evidence="2 5">
    <name type="scientific">Natronoglomus mannanivorans</name>
    <dbReference type="NCBI Taxonomy" id="2979990"/>
    <lineage>
        <taxon>Archaea</taxon>
        <taxon>Methanobacteriati</taxon>
        <taxon>Methanobacteriota</taxon>
        <taxon>Stenosarchaea group</taxon>
        <taxon>Halobacteria</taxon>
        <taxon>Halobacteriales</taxon>
        <taxon>Natrialbaceae</taxon>
        <taxon>Natronoglomus</taxon>
    </lineage>
</organism>
<dbReference type="Gene3D" id="1.10.10.10">
    <property type="entry name" value="Winged helix-like DNA-binding domain superfamily/Winged helix DNA-binding domain"/>
    <property type="match status" value="1"/>
</dbReference>
<evidence type="ECO:0000313" key="2">
    <source>
        <dbReference type="EMBL" id="MCU4742049.1"/>
    </source>
</evidence>
<proteinExistence type="predicted"/>
<dbReference type="Proteomes" id="UP001321018">
    <property type="component" value="Unassembled WGS sequence"/>
</dbReference>
<dbReference type="SUPFAM" id="SSF46785">
    <property type="entry name" value="Winged helix' DNA-binding domain"/>
    <property type="match status" value="1"/>
</dbReference>
<gene>
    <name evidence="3" type="ORF">OB955_00325</name>
    <name evidence="2" type="ORF">OB960_11640</name>
</gene>
<dbReference type="EMBL" id="JAOPKB010000001">
    <property type="protein sequence ID" value="MCU4971183.1"/>
    <property type="molecule type" value="Genomic_DNA"/>
</dbReference>
<evidence type="ECO:0000313" key="5">
    <source>
        <dbReference type="Proteomes" id="UP001321018"/>
    </source>
</evidence>
<comment type="caution">
    <text evidence="2">The sequence shown here is derived from an EMBL/GenBank/DDBJ whole genome shotgun (WGS) entry which is preliminary data.</text>
</comment>